<comment type="subcellular location">
    <subcellularLocation>
        <location evidence="7">Cytoplasm</location>
    </subcellularLocation>
</comment>
<dbReference type="HAMAP" id="MF_00372">
    <property type="entry name" value="HutI"/>
    <property type="match status" value="1"/>
</dbReference>
<dbReference type="GeneID" id="98318477"/>
<feature type="binding site" evidence="7">
    <location>
        <position position="189"/>
    </location>
    <ligand>
        <name>4-imidazolone-5-propanoate</name>
        <dbReference type="ChEBI" id="CHEBI:77893"/>
    </ligand>
</feature>
<keyword evidence="10" id="KW-1185">Reference proteome</keyword>
<feature type="binding site" evidence="7">
    <location>
        <position position="86"/>
    </location>
    <ligand>
        <name>Zn(2+)</name>
        <dbReference type="ChEBI" id="CHEBI:29105"/>
    </ligand>
</feature>
<comment type="catalytic activity">
    <reaction evidence="7">
        <text>4-imidazolone-5-propanoate + H2O = N-formimidoyl-L-glutamate</text>
        <dbReference type="Rhea" id="RHEA:23660"/>
        <dbReference type="ChEBI" id="CHEBI:15377"/>
        <dbReference type="ChEBI" id="CHEBI:58928"/>
        <dbReference type="ChEBI" id="CHEBI:77893"/>
        <dbReference type="EC" id="3.5.2.7"/>
    </reaction>
</comment>
<dbReference type="GO" id="GO:0019556">
    <property type="term" value="P:L-histidine catabolic process to glutamate and formamide"/>
    <property type="evidence" value="ECO:0007669"/>
    <property type="project" value="UniProtKB-UniRule"/>
</dbReference>
<dbReference type="InterPro" id="IPR011059">
    <property type="entry name" value="Metal-dep_hydrolase_composite"/>
</dbReference>
<comment type="cofactor">
    <cofactor evidence="7">
        <name>Zn(2+)</name>
        <dbReference type="ChEBI" id="CHEBI:29105"/>
    </cofactor>
    <cofactor evidence="7">
        <name>Fe(3+)</name>
        <dbReference type="ChEBI" id="CHEBI:29034"/>
    </cofactor>
    <text evidence="7">Binds 1 zinc or iron ion per subunit.</text>
</comment>
<evidence type="ECO:0000313" key="9">
    <source>
        <dbReference type="EMBL" id="KRM07112.1"/>
    </source>
</evidence>
<dbReference type="PANTHER" id="PTHR42752">
    <property type="entry name" value="IMIDAZOLONEPROPIONASE"/>
    <property type="match status" value="1"/>
</dbReference>
<dbReference type="UniPathway" id="UPA00379">
    <property type="reaction ID" value="UER00551"/>
</dbReference>
<dbReference type="NCBIfam" id="TIGR01224">
    <property type="entry name" value="hutI"/>
    <property type="match status" value="1"/>
</dbReference>
<accession>A0A0R1VMR1</accession>
<feature type="binding site" evidence="7">
    <location>
        <position position="156"/>
    </location>
    <ligand>
        <name>4-imidazolone-5-propanoate</name>
        <dbReference type="ChEBI" id="CHEBI:77893"/>
    </ligand>
</feature>
<feature type="binding site" evidence="7">
    <location>
        <position position="331"/>
    </location>
    <ligand>
        <name>N-formimidoyl-L-glutamate</name>
        <dbReference type="ChEBI" id="CHEBI:58928"/>
    </ligand>
</feature>
<feature type="binding site" evidence="7">
    <location>
        <position position="254"/>
    </location>
    <ligand>
        <name>Zn(2+)</name>
        <dbReference type="ChEBI" id="CHEBI:29105"/>
    </ligand>
</feature>
<comment type="function">
    <text evidence="7">Catalyzes the hydrolytic cleavage of the carbon-nitrogen bond in imidazolone-5-propanoate to yield N-formimidoyl-L-glutamate. It is the third step in the universal histidine degradation pathway.</text>
</comment>
<keyword evidence="6 7" id="KW-0408">Iron</keyword>
<proteinExistence type="inferred from homology"/>
<evidence type="ECO:0000256" key="4">
    <source>
        <dbReference type="ARBA" id="ARBA00022808"/>
    </source>
</evidence>
<feature type="binding site" evidence="7">
    <location>
        <position position="329"/>
    </location>
    <ligand>
        <name>Fe(3+)</name>
        <dbReference type="ChEBI" id="CHEBI:29034"/>
    </ligand>
</feature>
<feature type="binding site" evidence="7">
    <location>
        <position position="86"/>
    </location>
    <ligand>
        <name>Fe(3+)</name>
        <dbReference type="ChEBI" id="CHEBI:29034"/>
    </ligand>
</feature>
<evidence type="ECO:0000256" key="3">
    <source>
        <dbReference type="ARBA" id="ARBA00022801"/>
    </source>
</evidence>
<dbReference type="GO" id="GO:0005737">
    <property type="term" value="C:cytoplasm"/>
    <property type="evidence" value="ECO:0007669"/>
    <property type="project" value="UniProtKB-SubCell"/>
</dbReference>
<dbReference type="GO" id="GO:0050480">
    <property type="term" value="F:imidazolonepropionase activity"/>
    <property type="evidence" value="ECO:0007669"/>
    <property type="project" value="UniProtKB-UniRule"/>
</dbReference>
<dbReference type="GO" id="GO:0008270">
    <property type="term" value="F:zinc ion binding"/>
    <property type="evidence" value="ECO:0007669"/>
    <property type="project" value="UniProtKB-UniRule"/>
</dbReference>
<dbReference type="STRING" id="1423750.FC89_GL000428"/>
<dbReference type="PATRIC" id="fig|1423750.3.peg.437"/>
<feature type="binding site" evidence="7">
    <location>
        <position position="333"/>
    </location>
    <ligand>
        <name>N-formimidoyl-L-glutamate</name>
        <dbReference type="ChEBI" id="CHEBI:58928"/>
    </ligand>
</feature>
<keyword evidence="3 7" id="KW-0378">Hydrolase</keyword>
<dbReference type="EC" id="3.5.2.7" evidence="1 7"/>
<feature type="binding site" evidence="7">
    <location>
        <position position="93"/>
    </location>
    <ligand>
        <name>4-imidazolone-5-propanoate</name>
        <dbReference type="ChEBI" id="CHEBI:77893"/>
    </ligand>
</feature>
<feature type="binding site" evidence="7">
    <location>
        <position position="329"/>
    </location>
    <ligand>
        <name>Zn(2+)</name>
        <dbReference type="ChEBI" id="CHEBI:29105"/>
    </ligand>
</feature>
<comment type="pathway">
    <text evidence="7">Amino-acid degradation; L-histidine degradation into L-glutamate; N-formimidoyl-L-glutamate from L-histidine: step 3/3.</text>
</comment>
<protein>
    <recommendedName>
        <fullName evidence="1 7">Imidazolonepropionase</fullName>
        <ecNumber evidence="1 7">3.5.2.7</ecNumber>
    </recommendedName>
    <alternativeName>
        <fullName evidence="7">Imidazolone-5-propionate hydrolase</fullName>
    </alternativeName>
</protein>
<dbReference type="Pfam" id="PF01979">
    <property type="entry name" value="Amidohydro_1"/>
    <property type="match status" value="1"/>
</dbReference>
<sequence length="420" mass="46257">MKNLLILHASQIATPTGNSIKHGREMDQIKCISDGAIYVENGTIKEVGKTNDVVEKLKKNNINKFDQIINAAGSAVLPGFIDSHTHFLFSGYRLEEFCERVGGSTYMKIMENGGGIQATVDETRKASFTELRDSGMQRLNEMLQQGITTVEGKSGYGLDEKNEMKQLEVFRELNLIQPVDISVTYLGAHAIPREYQDKADDYVDLMISKLLPKIKHEELAEFVDVFCDKGVFDLKRAEQLLKAAKKLGFKLKMHADEIANLNGVSLAAKLDAVSADHLIKISPEEIKELSKKENTVATLLPCTAFCLKENFAPARDLIDSNCGVALASDYNPGSSFTCSIPLIIALATFEMKMTMNEVLTALTLNGAAALDLANKKGTLEPGKVGDIIFLKYPDFRYLLYNTGGNLVSKVIKNGELVYEG</sequence>
<gene>
    <name evidence="7" type="primary">hutI</name>
    <name evidence="9" type="ORF">FC89_GL000428</name>
</gene>
<dbReference type="FunFam" id="3.20.20.140:FF:000007">
    <property type="entry name" value="Imidazolonepropionase"/>
    <property type="match status" value="1"/>
</dbReference>
<organism evidence="9 10">
    <name type="scientific">Liquorilactobacillus ghanensis DSM 18630</name>
    <dbReference type="NCBI Taxonomy" id="1423750"/>
    <lineage>
        <taxon>Bacteria</taxon>
        <taxon>Bacillati</taxon>
        <taxon>Bacillota</taxon>
        <taxon>Bacilli</taxon>
        <taxon>Lactobacillales</taxon>
        <taxon>Lactobacillaceae</taxon>
        <taxon>Liquorilactobacillus</taxon>
    </lineage>
</organism>
<dbReference type="PANTHER" id="PTHR42752:SF1">
    <property type="entry name" value="IMIDAZOLONEPROPIONASE-RELATED"/>
    <property type="match status" value="1"/>
</dbReference>
<keyword evidence="7" id="KW-0963">Cytoplasm</keyword>
<keyword evidence="5 7" id="KW-0862">Zinc</keyword>
<dbReference type="Gene3D" id="3.20.20.140">
    <property type="entry name" value="Metal-dependent hydrolases"/>
    <property type="match status" value="1"/>
</dbReference>
<evidence type="ECO:0000256" key="1">
    <source>
        <dbReference type="ARBA" id="ARBA00012864"/>
    </source>
</evidence>
<dbReference type="SUPFAM" id="SSF51338">
    <property type="entry name" value="Composite domain of metallo-dependent hydrolases"/>
    <property type="match status" value="1"/>
</dbReference>
<evidence type="ECO:0000259" key="8">
    <source>
        <dbReference type="Pfam" id="PF01979"/>
    </source>
</evidence>
<evidence type="ECO:0000256" key="2">
    <source>
        <dbReference type="ARBA" id="ARBA00022723"/>
    </source>
</evidence>
<feature type="binding site" evidence="7">
    <location>
        <position position="334"/>
    </location>
    <ligand>
        <name>4-imidazolone-5-propanoate</name>
        <dbReference type="ChEBI" id="CHEBI:77893"/>
    </ligand>
</feature>
<comment type="caution">
    <text evidence="9">The sequence shown here is derived from an EMBL/GenBank/DDBJ whole genome shotgun (WGS) entry which is preliminary data.</text>
</comment>
<dbReference type="AlphaFoldDB" id="A0A0R1VMR1"/>
<feature type="binding site" evidence="7">
    <location>
        <position position="84"/>
    </location>
    <ligand>
        <name>Zn(2+)</name>
        <dbReference type="ChEBI" id="CHEBI:29105"/>
    </ligand>
</feature>
<feature type="binding site" evidence="7">
    <location>
        <position position="156"/>
    </location>
    <ligand>
        <name>N-formimidoyl-L-glutamate</name>
        <dbReference type="ChEBI" id="CHEBI:58928"/>
    </ligand>
</feature>
<dbReference type="InterPro" id="IPR006680">
    <property type="entry name" value="Amidohydro-rel"/>
</dbReference>
<dbReference type="InterPro" id="IPR005920">
    <property type="entry name" value="HutI"/>
</dbReference>
<dbReference type="GO" id="GO:0019557">
    <property type="term" value="P:L-histidine catabolic process to glutamate and formate"/>
    <property type="evidence" value="ECO:0007669"/>
    <property type="project" value="UniProtKB-UniPathway"/>
</dbReference>
<keyword evidence="4 7" id="KW-0369">Histidine metabolism</keyword>
<evidence type="ECO:0000256" key="6">
    <source>
        <dbReference type="ARBA" id="ARBA00023004"/>
    </source>
</evidence>
<name>A0A0R1VMR1_9LACO</name>
<reference evidence="9 10" key="1">
    <citation type="journal article" date="2015" name="Genome Announc.">
        <title>Expanding the biotechnology potential of lactobacilli through comparative genomics of 213 strains and associated genera.</title>
        <authorList>
            <person name="Sun Z."/>
            <person name="Harris H.M."/>
            <person name="McCann A."/>
            <person name="Guo C."/>
            <person name="Argimon S."/>
            <person name="Zhang W."/>
            <person name="Yang X."/>
            <person name="Jeffery I.B."/>
            <person name="Cooney J.C."/>
            <person name="Kagawa T.F."/>
            <person name="Liu W."/>
            <person name="Song Y."/>
            <person name="Salvetti E."/>
            <person name="Wrobel A."/>
            <person name="Rasinkangas P."/>
            <person name="Parkhill J."/>
            <person name="Rea M.C."/>
            <person name="O'Sullivan O."/>
            <person name="Ritari J."/>
            <person name="Douillard F.P."/>
            <person name="Paul Ross R."/>
            <person name="Yang R."/>
            <person name="Briner A.E."/>
            <person name="Felis G.E."/>
            <person name="de Vos W.M."/>
            <person name="Barrangou R."/>
            <person name="Klaenhammer T.R."/>
            <person name="Caufield P.W."/>
            <person name="Cui Y."/>
            <person name="Zhang H."/>
            <person name="O'Toole P.W."/>
        </authorList>
    </citation>
    <scope>NUCLEOTIDE SEQUENCE [LARGE SCALE GENOMIC DNA]</scope>
    <source>
        <strain evidence="9 10">DSM 18630</strain>
    </source>
</reference>
<feature type="binding site" evidence="7">
    <location>
        <position position="257"/>
    </location>
    <ligand>
        <name>4-imidazolone-5-propanoate</name>
        <dbReference type="ChEBI" id="CHEBI:77893"/>
    </ligand>
</feature>
<dbReference type="RefSeq" id="WP_057871208.1">
    <property type="nucleotide sequence ID" value="NZ_AZGB01000009.1"/>
</dbReference>
<dbReference type="Proteomes" id="UP000051451">
    <property type="component" value="Unassembled WGS sequence"/>
</dbReference>
<feature type="binding site" evidence="7">
    <location>
        <position position="84"/>
    </location>
    <ligand>
        <name>Fe(3+)</name>
        <dbReference type="ChEBI" id="CHEBI:29034"/>
    </ligand>
</feature>
<dbReference type="SUPFAM" id="SSF51556">
    <property type="entry name" value="Metallo-dependent hydrolases"/>
    <property type="match status" value="1"/>
</dbReference>
<feature type="binding site" evidence="7">
    <location>
        <position position="254"/>
    </location>
    <ligand>
        <name>Fe(3+)</name>
        <dbReference type="ChEBI" id="CHEBI:29034"/>
    </ligand>
</feature>
<dbReference type="OrthoDB" id="9776455at2"/>
<evidence type="ECO:0000256" key="7">
    <source>
        <dbReference type="HAMAP-Rule" id="MF_00372"/>
    </source>
</evidence>
<dbReference type="EMBL" id="AZGB01000009">
    <property type="protein sequence ID" value="KRM07112.1"/>
    <property type="molecule type" value="Genomic_DNA"/>
</dbReference>
<comment type="similarity">
    <text evidence="7">Belongs to the metallo-dependent hydrolases superfamily. HutI family.</text>
</comment>
<feature type="domain" description="Amidohydrolase-related" evidence="8">
    <location>
        <begin position="76"/>
        <end position="417"/>
    </location>
</feature>
<dbReference type="CDD" id="cd01296">
    <property type="entry name" value="Imidazolone-5PH"/>
    <property type="match status" value="1"/>
</dbReference>
<evidence type="ECO:0000256" key="5">
    <source>
        <dbReference type="ARBA" id="ARBA00022833"/>
    </source>
</evidence>
<dbReference type="InterPro" id="IPR032466">
    <property type="entry name" value="Metal_Hydrolase"/>
</dbReference>
<dbReference type="Gene3D" id="2.30.40.10">
    <property type="entry name" value="Urease, subunit C, domain 1"/>
    <property type="match status" value="1"/>
</dbReference>
<keyword evidence="2 7" id="KW-0479">Metal-binding</keyword>
<evidence type="ECO:0000313" key="10">
    <source>
        <dbReference type="Proteomes" id="UP000051451"/>
    </source>
</evidence>
<dbReference type="GO" id="GO:0005506">
    <property type="term" value="F:iron ion binding"/>
    <property type="evidence" value="ECO:0007669"/>
    <property type="project" value="UniProtKB-UniRule"/>
</dbReference>